<feature type="compositionally biased region" description="Low complexity" evidence="1">
    <location>
        <begin position="46"/>
        <end position="59"/>
    </location>
</feature>
<dbReference type="OrthoDB" id="5192284at2"/>
<proteinExistence type="predicted"/>
<evidence type="ECO:0000313" key="3">
    <source>
        <dbReference type="EMBL" id="PWF24443.1"/>
    </source>
</evidence>
<protein>
    <recommendedName>
        <fullName evidence="5">PKD domain-containing protein</fullName>
    </recommendedName>
</protein>
<reference evidence="4" key="1">
    <citation type="submission" date="2018-05" db="EMBL/GenBank/DDBJ databases">
        <authorList>
            <person name="Li Y."/>
        </authorList>
    </citation>
    <scope>NUCLEOTIDE SEQUENCE [LARGE SCALE GENOMIC DNA]</scope>
    <source>
        <strain evidence="4">sk1b4</strain>
    </source>
</reference>
<evidence type="ECO:0000256" key="1">
    <source>
        <dbReference type="SAM" id="MobiDB-lite"/>
    </source>
</evidence>
<comment type="caution">
    <text evidence="3">The sequence shown here is derived from an EMBL/GenBank/DDBJ whole genome shotgun (WGS) entry which is preliminary data.</text>
</comment>
<feature type="signal peptide" evidence="2">
    <location>
        <begin position="1"/>
        <end position="21"/>
    </location>
</feature>
<dbReference type="EMBL" id="QETB01000007">
    <property type="protein sequence ID" value="PWF24443.1"/>
    <property type="molecule type" value="Genomic_DNA"/>
</dbReference>
<evidence type="ECO:0000313" key="4">
    <source>
        <dbReference type="Proteomes" id="UP000245283"/>
    </source>
</evidence>
<organism evidence="3 4">
    <name type="scientific">Ancrocorticia populi</name>
    <dbReference type="NCBI Taxonomy" id="2175228"/>
    <lineage>
        <taxon>Bacteria</taxon>
        <taxon>Bacillati</taxon>
        <taxon>Actinomycetota</taxon>
        <taxon>Actinomycetes</taxon>
        <taxon>Actinomycetales</taxon>
        <taxon>Actinomycetaceae</taxon>
        <taxon>Ancrocorticia</taxon>
    </lineage>
</organism>
<dbReference type="Proteomes" id="UP000245283">
    <property type="component" value="Unassembled WGS sequence"/>
</dbReference>
<feature type="chain" id="PRO_5015977074" description="PKD domain-containing protein" evidence="2">
    <location>
        <begin position="22"/>
        <end position="278"/>
    </location>
</feature>
<dbReference type="RefSeq" id="WP_109094552.1">
    <property type="nucleotide sequence ID" value="NZ_QETB01000007.1"/>
</dbReference>
<accession>A0A2V1K2J9</accession>
<feature type="compositionally biased region" description="Low complexity" evidence="1">
    <location>
        <begin position="66"/>
        <end position="83"/>
    </location>
</feature>
<keyword evidence="4" id="KW-1185">Reference proteome</keyword>
<name>A0A2V1K2J9_9ACTO</name>
<evidence type="ECO:0000256" key="2">
    <source>
        <dbReference type="SAM" id="SignalP"/>
    </source>
</evidence>
<sequence length="278" mass="28072">MTARALRILLGLVIVLSVAFAVPATATSNGDNDAFWEGRANEGSVSIGGSWSGSSTSGSNSGGSGSQPPSQNAGNSSNSSNNQIVPAGPVCPDGTVGLLLGCESGLSIAGVLGGSPTIAAAAPESSGGEPVVDPSTLVTISDVQSIVADGGTINVSPNRGWVYVNKPVYFESDAVGYDEDLSVLGNAVTVHLTPTSYTWDPGDGSQVFSSDNPGGPWPDGTVTHAYLKDIAEVRIGLTVEWSAAFTVGGTTYPVDGTATSTTQSDSFDVREAEAVLTR</sequence>
<evidence type="ECO:0008006" key="5">
    <source>
        <dbReference type="Google" id="ProtNLM"/>
    </source>
</evidence>
<keyword evidence="2" id="KW-0732">Signal</keyword>
<dbReference type="AlphaFoldDB" id="A0A2V1K2J9"/>
<feature type="region of interest" description="Disordered" evidence="1">
    <location>
        <begin position="46"/>
        <end position="86"/>
    </location>
</feature>
<gene>
    <name evidence="3" type="ORF">DD236_11560</name>
</gene>